<dbReference type="GO" id="GO:0005886">
    <property type="term" value="C:plasma membrane"/>
    <property type="evidence" value="ECO:0007669"/>
    <property type="project" value="TreeGrafter"/>
</dbReference>
<dbReference type="PANTHER" id="PTHR11690">
    <property type="entry name" value="AMILORIDE-SENSITIVE SODIUM CHANNEL-RELATED"/>
    <property type="match status" value="1"/>
</dbReference>
<dbReference type="EMBL" id="BMAV01017740">
    <property type="protein sequence ID" value="GFY69684.1"/>
    <property type="molecule type" value="Genomic_DNA"/>
</dbReference>
<evidence type="ECO:0000256" key="7">
    <source>
        <dbReference type="ARBA" id="ARBA00023053"/>
    </source>
</evidence>
<comment type="subcellular location">
    <subcellularLocation>
        <location evidence="1">Membrane</location>
        <topology evidence="1">Multi-pass membrane protein</topology>
    </subcellularLocation>
</comment>
<reference evidence="15" key="1">
    <citation type="submission" date="2020-08" db="EMBL/GenBank/DDBJ databases">
        <title>Multicomponent nature underlies the extraordinary mechanical properties of spider dragline silk.</title>
        <authorList>
            <person name="Kono N."/>
            <person name="Nakamura H."/>
            <person name="Mori M."/>
            <person name="Yoshida Y."/>
            <person name="Ohtoshi R."/>
            <person name="Malay A.D."/>
            <person name="Moran D.A.P."/>
            <person name="Tomita M."/>
            <person name="Numata K."/>
            <person name="Arakawa K."/>
        </authorList>
    </citation>
    <scope>NUCLEOTIDE SEQUENCE</scope>
</reference>
<keyword evidence="5 12" id="KW-0812">Transmembrane</keyword>
<gene>
    <name evidence="15" type="primary">AVEN_50420_1</name>
    <name evidence="15" type="ORF">TNIN_47841</name>
</gene>
<feature type="transmembrane region" description="Helical" evidence="14">
    <location>
        <begin position="605"/>
        <end position="629"/>
    </location>
</feature>
<evidence type="ECO:0000256" key="4">
    <source>
        <dbReference type="ARBA" id="ARBA00022461"/>
    </source>
</evidence>
<keyword evidence="4 12" id="KW-0894">Sodium channel</keyword>
<keyword evidence="7" id="KW-0915">Sodium</keyword>
<feature type="transmembrane region" description="Helical" evidence="14">
    <location>
        <begin position="201"/>
        <end position="223"/>
    </location>
</feature>
<comment type="caution">
    <text evidence="15">The sequence shown here is derived from an EMBL/GenBank/DDBJ whole genome shotgun (WGS) entry which is preliminary data.</text>
</comment>
<dbReference type="Pfam" id="PF00858">
    <property type="entry name" value="ASC"/>
    <property type="match status" value="1"/>
</dbReference>
<organism evidence="15 16">
    <name type="scientific">Trichonephila inaurata madagascariensis</name>
    <dbReference type="NCBI Taxonomy" id="2747483"/>
    <lineage>
        <taxon>Eukaryota</taxon>
        <taxon>Metazoa</taxon>
        <taxon>Ecdysozoa</taxon>
        <taxon>Arthropoda</taxon>
        <taxon>Chelicerata</taxon>
        <taxon>Arachnida</taxon>
        <taxon>Araneae</taxon>
        <taxon>Araneomorphae</taxon>
        <taxon>Entelegynae</taxon>
        <taxon>Araneoidea</taxon>
        <taxon>Nephilidae</taxon>
        <taxon>Trichonephila</taxon>
        <taxon>Trichonephila inaurata</taxon>
    </lineage>
</organism>
<evidence type="ECO:0000256" key="10">
    <source>
        <dbReference type="ARBA" id="ARBA00023201"/>
    </source>
</evidence>
<evidence type="ECO:0000313" key="15">
    <source>
        <dbReference type="EMBL" id="GFY69684.1"/>
    </source>
</evidence>
<dbReference type="Gene3D" id="2.60.470.10">
    <property type="entry name" value="Acid-sensing ion channels like domains"/>
    <property type="match status" value="1"/>
</dbReference>
<keyword evidence="8 12" id="KW-0406">Ion transport</keyword>
<evidence type="ECO:0000313" key="16">
    <source>
        <dbReference type="Proteomes" id="UP000886998"/>
    </source>
</evidence>
<evidence type="ECO:0000256" key="12">
    <source>
        <dbReference type="RuleBase" id="RU000679"/>
    </source>
</evidence>
<keyword evidence="11 12" id="KW-0407">Ion channel</keyword>
<evidence type="ECO:0000256" key="9">
    <source>
        <dbReference type="ARBA" id="ARBA00023136"/>
    </source>
</evidence>
<evidence type="ECO:0000256" key="3">
    <source>
        <dbReference type="ARBA" id="ARBA00022448"/>
    </source>
</evidence>
<dbReference type="Gene3D" id="1.10.287.770">
    <property type="entry name" value="YojJ-like"/>
    <property type="match status" value="1"/>
</dbReference>
<sequence>MLNPKLQKLSISLLQPSEDPLQFQAIPLPGVQDIHFFQSLQSNWRSLRFLSGSQPHHRRGDPHFCVFVDLAQAVSLRGSKQGRPPGDRCATVSSRILYFPQLSRSLNLSRRLYEHKLLSQRVQRKKSSMSAWNAKLGHPSDLDWGQSGPYTTPKTKEEEGSWNCGNAKKRRQLVERFAQTSSVHGTHFICSKKNTSRLVKFLYRLLFAVCILSVISNVTVLLLEAFDKESTFINSINKDIELGKEEDPEYFPDYPRITLCRKPFFKPEFNKSYSELVEYSYLALGYPFIPFSPEEVSLIVEISAGEGNLSAPASEFLKYLEGMDKEFQKLKNSTENFNLKEFVYENSVRCDDFFLYCIALVFPLNCCDIFQPVLTSMGLCYALRDHGEILQLIRQSPIEFSVIIDLVSPPHLNRSTEEGFNVFLTDPKEEALLFQPSEGQKIVPGLATTVNVQLVKTERNALHRPWHGLTENCPRFPFGGDPSEQRAQRYTHRTCDTYSYFHILRNACQCESIFFPGTPTLRLCEPKDVYICFMSSTIAENFTDIFDVCYQPCIVYRYRSEASYIGLGGENISRLEIMYNSKQFTFHEYRTTTLSSLFSQIGGSLGLYLGASIITVVEILAFVASWLWYRICPFRTSTKVRQDTTSLHRQAKGNEKSEYF</sequence>
<evidence type="ECO:0000256" key="6">
    <source>
        <dbReference type="ARBA" id="ARBA00022989"/>
    </source>
</evidence>
<evidence type="ECO:0000256" key="2">
    <source>
        <dbReference type="ARBA" id="ARBA00007193"/>
    </source>
</evidence>
<keyword evidence="9 14" id="KW-0472">Membrane</keyword>
<evidence type="ECO:0000256" key="5">
    <source>
        <dbReference type="ARBA" id="ARBA00022692"/>
    </source>
</evidence>
<evidence type="ECO:0000256" key="14">
    <source>
        <dbReference type="SAM" id="Phobius"/>
    </source>
</evidence>
<proteinExistence type="inferred from homology"/>
<keyword evidence="3 12" id="KW-0813">Transport</keyword>
<evidence type="ECO:0000256" key="11">
    <source>
        <dbReference type="ARBA" id="ARBA00023303"/>
    </source>
</evidence>
<accession>A0A8X6YDZ5</accession>
<keyword evidence="6 14" id="KW-1133">Transmembrane helix</keyword>
<evidence type="ECO:0000256" key="13">
    <source>
        <dbReference type="SAM" id="MobiDB-lite"/>
    </source>
</evidence>
<keyword evidence="16" id="KW-1185">Reference proteome</keyword>
<dbReference type="InterPro" id="IPR001873">
    <property type="entry name" value="ENaC"/>
</dbReference>
<dbReference type="Proteomes" id="UP000886998">
    <property type="component" value="Unassembled WGS sequence"/>
</dbReference>
<comment type="similarity">
    <text evidence="2 12">Belongs to the amiloride-sensitive sodium channel (TC 1.A.6) family.</text>
</comment>
<dbReference type="OrthoDB" id="5874059at2759"/>
<protein>
    <submittedName>
        <fullName evidence="15">Uncharacterized protein</fullName>
    </submittedName>
</protein>
<name>A0A8X6YDZ5_9ARAC</name>
<evidence type="ECO:0000256" key="1">
    <source>
        <dbReference type="ARBA" id="ARBA00004141"/>
    </source>
</evidence>
<dbReference type="GO" id="GO:0015280">
    <property type="term" value="F:ligand-gated sodium channel activity"/>
    <property type="evidence" value="ECO:0007669"/>
    <property type="project" value="TreeGrafter"/>
</dbReference>
<keyword evidence="10 12" id="KW-0739">Sodium transport</keyword>
<dbReference type="AlphaFoldDB" id="A0A8X6YDZ5"/>
<evidence type="ECO:0000256" key="8">
    <source>
        <dbReference type="ARBA" id="ARBA00023065"/>
    </source>
</evidence>
<feature type="region of interest" description="Disordered" evidence="13">
    <location>
        <begin position="143"/>
        <end position="162"/>
    </location>
</feature>